<dbReference type="AlphaFoldDB" id="A0A2N3PYH9"/>
<proteinExistence type="predicted"/>
<dbReference type="InterPro" id="IPR003779">
    <property type="entry name" value="CMD-like"/>
</dbReference>
<keyword evidence="3" id="KW-1185">Reference proteome</keyword>
<dbReference type="InterPro" id="IPR029032">
    <property type="entry name" value="AhpD-like"/>
</dbReference>
<keyword evidence="2" id="KW-0575">Peroxidase</keyword>
<dbReference type="Pfam" id="PF02627">
    <property type="entry name" value="CMD"/>
    <property type="match status" value="1"/>
</dbReference>
<dbReference type="EMBL" id="PIUM01000004">
    <property type="protein sequence ID" value="PKU25453.1"/>
    <property type="molecule type" value="Genomic_DNA"/>
</dbReference>
<accession>A0A2N3PYH9</accession>
<dbReference type="OrthoDB" id="9801997at2"/>
<dbReference type="GO" id="GO:0051920">
    <property type="term" value="F:peroxiredoxin activity"/>
    <property type="evidence" value="ECO:0007669"/>
    <property type="project" value="InterPro"/>
</dbReference>
<dbReference type="PANTHER" id="PTHR34846:SF10">
    <property type="entry name" value="CYTOPLASMIC PROTEIN"/>
    <property type="match status" value="1"/>
</dbReference>
<dbReference type="InterPro" id="IPR004675">
    <property type="entry name" value="AhpD_core"/>
</dbReference>
<dbReference type="SUPFAM" id="SSF69118">
    <property type="entry name" value="AhpD-like"/>
    <property type="match status" value="1"/>
</dbReference>
<protein>
    <submittedName>
        <fullName evidence="2">Alkylhydroperoxidase</fullName>
    </submittedName>
</protein>
<name>A0A2N3PYH9_9PROT</name>
<dbReference type="NCBIfam" id="TIGR00778">
    <property type="entry name" value="ahpD_dom"/>
    <property type="match status" value="1"/>
</dbReference>
<evidence type="ECO:0000313" key="2">
    <source>
        <dbReference type="EMBL" id="PKU25453.1"/>
    </source>
</evidence>
<gene>
    <name evidence="2" type="ORF">CWS72_05120</name>
</gene>
<dbReference type="Proteomes" id="UP000233293">
    <property type="component" value="Unassembled WGS sequence"/>
</dbReference>
<sequence length="151" mass="16569">MTQRLDLTKISPDGYKAMLGVHSYVQNSGLSLGLLELVKIRASQINGCAFCIAMHVPLARKHGVSDDQLHLLAAWREAPIYSPKERAALAWSEALTHLTGGDVPDAVYAEIRQHFSEKEVADLSFAIAEINAWNRLMICTRTPPQFGSPAA</sequence>
<dbReference type="PANTHER" id="PTHR34846">
    <property type="entry name" value="4-CARBOXYMUCONOLACTONE DECARBOXYLASE FAMILY PROTEIN (AFU_ORTHOLOGUE AFUA_6G11590)"/>
    <property type="match status" value="1"/>
</dbReference>
<evidence type="ECO:0000313" key="3">
    <source>
        <dbReference type="Proteomes" id="UP000233293"/>
    </source>
</evidence>
<evidence type="ECO:0000259" key="1">
    <source>
        <dbReference type="Pfam" id="PF02627"/>
    </source>
</evidence>
<comment type="caution">
    <text evidence="2">The sequence shown here is derived from an EMBL/GenBank/DDBJ whole genome shotgun (WGS) entry which is preliminary data.</text>
</comment>
<keyword evidence="2" id="KW-0560">Oxidoreductase</keyword>
<organism evidence="2 3">
    <name type="scientific">Telmatospirillum siberiense</name>
    <dbReference type="NCBI Taxonomy" id="382514"/>
    <lineage>
        <taxon>Bacteria</taxon>
        <taxon>Pseudomonadati</taxon>
        <taxon>Pseudomonadota</taxon>
        <taxon>Alphaproteobacteria</taxon>
        <taxon>Rhodospirillales</taxon>
        <taxon>Rhodospirillaceae</taxon>
        <taxon>Telmatospirillum</taxon>
    </lineage>
</organism>
<dbReference type="RefSeq" id="WP_101249508.1">
    <property type="nucleotide sequence ID" value="NZ_PIUM01000004.1"/>
</dbReference>
<reference evidence="3" key="1">
    <citation type="submission" date="2017-12" db="EMBL/GenBank/DDBJ databases">
        <title>Draft genome sequence of Telmatospirillum siberiense 26-4b1T, an acidotolerant peatland alphaproteobacterium potentially involved in sulfur cycling.</title>
        <authorList>
            <person name="Hausmann B."/>
            <person name="Pjevac P."/>
            <person name="Schreck K."/>
            <person name="Herbold C.W."/>
            <person name="Daims H."/>
            <person name="Wagner M."/>
            <person name="Pester M."/>
            <person name="Loy A."/>
        </authorList>
    </citation>
    <scope>NUCLEOTIDE SEQUENCE [LARGE SCALE GENOMIC DNA]</scope>
    <source>
        <strain evidence="3">26-4b1</strain>
    </source>
</reference>
<dbReference type="Gene3D" id="1.20.1290.10">
    <property type="entry name" value="AhpD-like"/>
    <property type="match status" value="1"/>
</dbReference>
<feature type="domain" description="Carboxymuconolactone decarboxylase-like" evidence="1">
    <location>
        <begin position="12"/>
        <end position="93"/>
    </location>
</feature>